<proteinExistence type="predicted"/>
<sequence>MAGWVAGEVGCGILVGVYVPAHFALTDAGCLRILARMGAGDLVTVHAGDDGMPEPDVTFLPWEYVPAPAGEPDGEVTDASESIGLGSLVGHLARNNLQVRRPVLGPATVVVHEGDHYVSPVDLPSHDDGGRVVPTWDYVTVHAHGELVLHDDPAWILATMRPLTDRHEHVWAEAVPGMPATPGTSGGAGTTWSVDDAPQEFVDRMLRAVVGVELRLGRVVGKAKMSQNKTPADVAGEIDALEARGRDDLAAFKREVSLPAAQRRHDLLADLRKRR</sequence>
<dbReference type="EMBL" id="BAFE01000063">
    <property type="protein sequence ID" value="GAB48933.1"/>
    <property type="molecule type" value="Genomic_DNA"/>
</dbReference>
<dbReference type="Pfam" id="PF04299">
    <property type="entry name" value="FMN_bind_2"/>
    <property type="match status" value="1"/>
</dbReference>
<dbReference type="STRING" id="1089455.MOPEL_085_00190"/>
<dbReference type="Gene3D" id="2.30.110.10">
    <property type="entry name" value="Electron Transport, Fmn-binding Protein, Chain A"/>
    <property type="match status" value="1"/>
</dbReference>
<dbReference type="PANTHER" id="PTHR35802:SF1">
    <property type="entry name" value="PROTEASE SYNTHASE AND SPORULATION PROTEIN PAI 2"/>
    <property type="match status" value="1"/>
</dbReference>
<gene>
    <name evidence="1" type="ORF">MOPEL_085_00190</name>
</gene>
<organism evidence="1 2">
    <name type="scientific">Mobilicoccus pelagius NBRC 104925</name>
    <dbReference type="NCBI Taxonomy" id="1089455"/>
    <lineage>
        <taxon>Bacteria</taxon>
        <taxon>Bacillati</taxon>
        <taxon>Actinomycetota</taxon>
        <taxon>Actinomycetes</taxon>
        <taxon>Micrococcales</taxon>
        <taxon>Dermatophilaceae</taxon>
        <taxon>Mobilicoccus</taxon>
    </lineage>
</organism>
<dbReference type="SUPFAM" id="SSF50475">
    <property type="entry name" value="FMN-binding split barrel"/>
    <property type="match status" value="1"/>
</dbReference>
<accession>H5UT75</accession>
<dbReference type="AlphaFoldDB" id="H5UT75"/>
<dbReference type="eggNOG" id="COG2808">
    <property type="taxonomic scope" value="Bacteria"/>
</dbReference>
<dbReference type="InterPro" id="IPR012349">
    <property type="entry name" value="Split_barrel_FMN-bd"/>
</dbReference>
<dbReference type="InterPro" id="IPR007396">
    <property type="entry name" value="TR_PAI2-type"/>
</dbReference>
<comment type="caution">
    <text evidence="1">The sequence shown here is derived from an EMBL/GenBank/DDBJ whole genome shotgun (WGS) entry which is preliminary data.</text>
</comment>
<dbReference type="Proteomes" id="UP000004367">
    <property type="component" value="Unassembled WGS sequence"/>
</dbReference>
<keyword evidence="2" id="KW-1185">Reference proteome</keyword>
<evidence type="ECO:0000313" key="2">
    <source>
        <dbReference type="Proteomes" id="UP000004367"/>
    </source>
</evidence>
<dbReference type="PANTHER" id="PTHR35802">
    <property type="entry name" value="PROTEASE SYNTHASE AND SPORULATION PROTEIN PAI 2"/>
    <property type="match status" value="1"/>
</dbReference>
<evidence type="ECO:0000313" key="1">
    <source>
        <dbReference type="EMBL" id="GAB48933.1"/>
    </source>
</evidence>
<name>H5UT75_9MICO</name>
<protein>
    <submittedName>
        <fullName evidence="1">Putative negative transcriptional regulator</fullName>
    </submittedName>
</protein>
<reference evidence="1 2" key="1">
    <citation type="submission" date="2012-02" db="EMBL/GenBank/DDBJ databases">
        <title>Whole genome shotgun sequence of Mobilicoccus pelagius NBRC 104925.</title>
        <authorList>
            <person name="Yoshida Y."/>
            <person name="Hosoyama A."/>
            <person name="Tsuchikane K."/>
            <person name="Katsumata H."/>
            <person name="Yamazaki S."/>
            <person name="Fujita N."/>
        </authorList>
    </citation>
    <scope>NUCLEOTIDE SEQUENCE [LARGE SCALE GENOMIC DNA]</scope>
    <source>
        <strain evidence="1 2">NBRC 104925</strain>
    </source>
</reference>